<proteinExistence type="predicted"/>
<feature type="non-terminal residue" evidence="1">
    <location>
        <position position="96"/>
    </location>
</feature>
<dbReference type="Proteomes" id="UP000036403">
    <property type="component" value="Unassembled WGS sequence"/>
</dbReference>
<evidence type="ECO:0000313" key="2">
    <source>
        <dbReference type="Proteomes" id="UP000036403"/>
    </source>
</evidence>
<dbReference type="EMBL" id="LBMM01016779">
    <property type="protein sequence ID" value="KMQ84309.1"/>
    <property type="molecule type" value="Genomic_DNA"/>
</dbReference>
<dbReference type="AlphaFoldDB" id="A0A0J7K1Y7"/>
<sequence length="96" mass="11023">MKEKEIDNLNHQFSQAAIVDHLKRLTREIATIKYDMRQALSLLDILVEKRNKSTECVNTKISFEGAESRFPLETKAQLAEVEEILKTSNSQDSTEI</sequence>
<keyword evidence="2" id="KW-1185">Reference proteome</keyword>
<comment type="caution">
    <text evidence="1">The sequence shown here is derived from an EMBL/GenBank/DDBJ whole genome shotgun (WGS) entry which is preliminary data.</text>
</comment>
<dbReference type="OrthoDB" id="7553902at2759"/>
<reference evidence="1 2" key="1">
    <citation type="submission" date="2015-04" db="EMBL/GenBank/DDBJ databases">
        <title>Lasius niger genome sequencing.</title>
        <authorList>
            <person name="Konorov E.A."/>
            <person name="Nikitin M.A."/>
            <person name="Kirill M.V."/>
            <person name="Chang P."/>
        </authorList>
    </citation>
    <scope>NUCLEOTIDE SEQUENCE [LARGE SCALE GENOMIC DNA]</scope>
    <source>
        <tissue evidence="1">Whole</tissue>
    </source>
</reference>
<organism evidence="1 2">
    <name type="scientific">Lasius niger</name>
    <name type="common">Black garden ant</name>
    <dbReference type="NCBI Taxonomy" id="67767"/>
    <lineage>
        <taxon>Eukaryota</taxon>
        <taxon>Metazoa</taxon>
        <taxon>Ecdysozoa</taxon>
        <taxon>Arthropoda</taxon>
        <taxon>Hexapoda</taxon>
        <taxon>Insecta</taxon>
        <taxon>Pterygota</taxon>
        <taxon>Neoptera</taxon>
        <taxon>Endopterygota</taxon>
        <taxon>Hymenoptera</taxon>
        <taxon>Apocrita</taxon>
        <taxon>Aculeata</taxon>
        <taxon>Formicoidea</taxon>
        <taxon>Formicidae</taxon>
        <taxon>Formicinae</taxon>
        <taxon>Lasius</taxon>
        <taxon>Lasius</taxon>
    </lineage>
</organism>
<dbReference type="PaxDb" id="67767-A0A0J7K1Y7"/>
<name>A0A0J7K1Y7_LASNI</name>
<protein>
    <submittedName>
        <fullName evidence="1">Sh3 and multiple ankyrin repeat domains protein 1</fullName>
    </submittedName>
</protein>
<accession>A0A0J7K1Y7</accession>
<evidence type="ECO:0000313" key="1">
    <source>
        <dbReference type="EMBL" id="KMQ84309.1"/>
    </source>
</evidence>
<gene>
    <name evidence="1" type="ORF">RF55_17987</name>
</gene>